<evidence type="ECO:0000313" key="2">
    <source>
        <dbReference type="Proteomes" id="UP000800041"/>
    </source>
</evidence>
<protein>
    <submittedName>
        <fullName evidence="1">Uncharacterized protein</fullName>
    </submittedName>
</protein>
<dbReference type="AlphaFoldDB" id="A0A6G1HFP0"/>
<dbReference type="EMBL" id="ML977138">
    <property type="protein sequence ID" value="KAF1991975.1"/>
    <property type="molecule type" value="Genomic_DNA"/>
</dbReference>
<name>A0A6G1HFP0_9PEZI</name>
<accession>A0A6G1HFP0</accession>
<organism evidence="1 2">
    <name type="scientific">Aulographum hederae CBS 113979</name>
    <dbReference type="NCBI Taxonomy" id="1176131"/>
    <lineage>
        <taxon>Eukaryota</taxon>
        <taxon>Fungi</taxon>
        <taxon>Dikarya</taxon>
        <taxon>Ascomycota</taxon>
        <taxon>Pezizomycotina</taxon>
        <taxon>Dothideomycetes</taxon>
        <taxon>Pleosporomycetidae</taxon>
        <taxon>Aulographales</taxon>
        <taxon>Aulographaceae</taxon>
    </lineage>
</organism>
<reference evidence="1" key="1">
    <citation type="journal article" date="2020" name="Stud. Mycol.">
        <title>101 Dothideomycetes genomes: a test case for predicting lifestyles and emergence of pathogens.</title>
        <authorList>
            <person name="Haridas S."/>
            <person name="Albert R."/>
            <person name="Binder M."/>
            <person name="Bloem J."/>
            <person name="Labutti K."/>
            <person name="Salamov A."/>
            <person name="Andreopoulos B."/>
            <person name="Baker S."/>
            <person name="Barry K."/>
            <person name="Bills G."/>
            <person name="Bluhm B."/>
            <person name="Cannon C."/>
            <person name="Castanera R."/>
            <person name="Culley D."/>
            <person name="Daum C."/>
            <person name="Ezra D."/>
            <person name="Gonzalez J."/>
            <person name="Henrissat B."/>
            <person name="Kuo A."/>
            <person name="Liang C."/>
            <person name="Lipzen A."/>
            <person name="Lutzoni F."/>
            <person name="Magnuson J."/>
            <person name="Mondo S."/>
            <person name="Nolan M."/>
            <person name="Ohm R."/>
            <person name="Pangilinan J."/>
            <person name="Park H.-J."/>
            <person name="Ramirez L."/>
            <person name="Alfaro M."/>
            <person name="Sun H."/>
            <person name="Tritt A."/>
            <person name="Yoshinaga Y."/>
            <person name="Zwiers L.-H."/>
            <person name="Turgeon B."/>
            <person name="Goodwin S."/>
            <person name="Spatafora J."/>
            <person name="Crous P."/>
            <person name="Grigoriev I."/>
        </authorList>
    </citation>
    <scope>NUCLEOTIDE SEQUENCE</scope>
    <source>
        <strain evidence="1">CBS 113979</strain>
    </source>
</reference>
<proteinExistence type="predicted"/>
<gene>
    <name evidence="1" type="ORF">K402DRAFT_75666</name>
</gene>
<dbReference type="Proteomes" id="UP000800041">
    <property type="component" value="Unassembled WGS sequence"/>
</dbReference>
<evidence type="ECO:0000313" key="1">
    <source>
        <dbReference type="EMBL" id="KAF1991975.1"/>
    </source>
</evidence>
<keyword evidence="2" id="KW-1185">Reference proteome</keyword>
<sequence>MYPKTVHYHVLRCSLPASPTKSPWILDRRRNTNASIASMGRAVRLLLVAVACILLLSTLFALPAPGNPRLEGLASIKSWNHIKPTAERLGQLRMALARMSPFGSGRGNGETDQEQLLARPEKEGVQMLVNLEEHVGEESKNVIDSLWKESEAFLIACEKKLGAYYAVLRDDTIDEILMQMETMNRLLGLGEGQDAVQLEAVLNDLKEVRTKPTELLELYGNKELTGCLHVENGISLPGL</sequence>